<gene>
    <name evidence="1" type="ORF">Tco_0908843</name>
</gene>
<name>A0ABQ5CNY6_9ASTR</name>
<evidence type="ECO:0000313" key="2">
    <source>
        <dbReference type="Proteomes" id="UP001151760"/>
    </source>
</evidence>
<evidence type="ECO:0008006" key="3">
    <source>
        <dbReference type="Google" id="ProtNLM"/>
    </source>
</evidence>
<reference evidence="1" key="2">
    <citation type="submission" date="2022-01" db="EMBL/GenBank/DDBJ databases">
        <authorList>
            <person name="Yamashiro T."/>
            <person name="Shiraishi A."/>
            <person name="Satake H."/>
            <person name="Nakayama K."/>
        </authorList>
    </citation>
    <scope>NUCLEOTIDE SEQUENCE</scope>
</reference>
<keyword evidence="2" id="KW-1185">Reference proteome</keyword>
<sequence length="178" mass="19735">MGTPTQVCVWSCPNFSAPAGRPFRCVSDIWLLISGDAKIATLGWHSEFPPLLGCDRLGLSEPRYDAKREEGVDGLREGNDERVKDLNGQGNEHGLGANEENMWNVLVNENWVGYSYKEYDGKGGAVVLTCWMEKMENVQDMSGCSNDQTLKYTAGSFVAKALTWWNSQICTLSQEIAC</sequence>
<dbReference type="Proteomes" id="UP001151760">
    <property type="component" value="Unassembled WGS sequence"/>
</dbReference>
<protein>
    <recommendedName>
        <fullName evidence="3">Reverse transcriptase domain-containing protein</fullName>
    </recommendedName>
</protein>
<accession>A0ABQ5CNY6</accession>
<evidence type="ECO:0000313" key="1">
    <source>
        <dbReference type="EMBL" id="GJT28568.1"/>
    </source>
</evidence>
<proteinExistence type="predicted"/>
<reference evidence="1" key="1">
    <citation type="journal article" date="2022" name="Int. J. Mol. Sci.">
        <title>Draft Genome of Tanacetum Coccineum: Genomic Comparison of Closely Related Tanacetum-Family Plants.</title>
        <authorList>
            <person name="Yamashiro T."/>
            <person name="Shiraishi A."/>
            <person name="Nakayama K."/>
            <person name="Satake H."/>
        </authorList>
    </citation>
    <scope>NUCLEOTIDE SEQUENCE</scope>
</reference>
<dbReference type="EMBL" id="BQNB010014470">
    <property type="protein sequence ID" value="GJT28568.1"/>
    <property type="molecule type" value="Genomic_DNA"/>
</dbReference>
<organism evidence="1 2">
    <name type="scientific">Tanacetum coccineum</name>
    <dbReference type="NCBI Taxonomy" id="301880"/>
    <lineage>
        <taxon>Eukaryota</taxon>
        <taxon>Viridiplantae</taxon>
        <taxon>Streptophyta</taxon>
        <taxon>Embryophyta</taxon>
        <taxon>Tracheophyta</taxon>
        <taxon>Spermatophyta</taxon>
        <taxon>Magnoliopsida</taxon>
        <taxon>eudicotyledons</taxon>
        <taxon>Gunneridae</taxon>
        <taxon>Pentapetalae</taxon>
        <taxon>asterids</taxon>
        <taxon>campanulids</taxon>
        <taxon>Asterales</taxon>
        <taxon>Asteraceae</taxon>
        <taxon>Asteroideae</taxon>
        <taxon>Anthemideae</taxon>
        <taxon>Anthemidinae</taxon>
        <taxon>Tanacetum</taxon>
    </lineage>
</organism>
<comment type="caution">
    <text evidence="1">The sequence shown here is derived from an EMBL/GenBank/DDBJ whole genome shotgun (WGS) entry which is preliminary data.</text>
</comment>